<evidence type="ECO:0000256" key="5">
    <source>
        <dbReference type="ARBA" id="ARBA00023012"/>
    </source>
</evidence>
<keyword evidence="3" id="KW-0963">Cytoplasm</keyword>
<dbReference type="Proteomes" id="UP001299608">
    <property type="component" value="Unassembled WGS sequence"/>
</dbReference>
<accession>A0AAW5BVZ4</accession>
<evidence type="ECO:0000313" key="14">
    <source>
        <dbReference type="Proteomes" id="UP001299608"/>
    </source>
</evidence>
<evidence type="ECO:0000256" key="10">
    <source>
        <dbReference type="PROSITE-ProRule" id="PRU00169"/>
    </source>
</evidence>
<reference evidence="13" key="1">
    <citation type="submission" date="2022-01" db="EMBL/GenBank/DDBJ databases">
        <title>Collection of gut derived symbiotic bacterial strains cultured from healthy donors.</title>
        <authorList>
            <person name="Lin H."/>
            <person name="Kohout C."/>
            <person name="Waligurski E."/>
            <person name="Pamer E.G."/>
        </authorList>
    </citation>
    <scope>NUCLEOTIDE SEQUENCE</scope>
    <source>
        <strain evidence="13">DFI.6.55</strain>
    </source>
</reference>
<dbReference type="PROSITE" id="PS50110">
    <property type="entry name" value="RESPONSE_REGULATORY"/>
    <property type="match status" value="1"/>
</dbReference>
<keyword evidence="8" id="KW-0804">Transcription</keyword>
<dbReference type="CDD" id="cd17536">
    <property type="entry name" value="REC_YesN-like"/>
    <property type="match status" value="1"/>
</dbReference>
<comment type="function">
    <text evidence="9">May play the central regulatory role in sporulation. It may be an element of the effector pathway responsible for the activation of sporulation genes in response to nutritional stress. Spo0A may act in concert with spo0H (a sigma factor) to control the expression of some genes that are critical to the sporulation process.</text>
</comment>
<evidence type="ECO:0000313" key="13">
    <source>
        <dbReference type="EMBL" id="MCG4744209.1"/>
    </source>
</evidence>
<dbReference type="GO" id="GO:0000160">
    <property type="term" value="P:phosphorelay signal transduction system"/>
    <property type="evidence" value="ECO:0007669"/>
    <property type="project" value="UniProtKB-KW"/>
</dbReference>
<comment type="caution">
    <text evidence="13">The sequence shown here is derived from an EMBL/GenBank/DDBJ whole genome shotgun (WGS) entry which is preliminary data.</text>
</comment>
<dbReference type="SUPFAM" id="SSF52172">
    <property type="entry name" value="CheY-like"/>
    <property type="match status" value="1"/>
</dbReference>
<dbReference type="InterPro" id="IPR009057">
    <property type="entry name" value="Homeodomain-like_sf"/>
</dbReference>
<dbReference type="RefSeq" id="WP_238053390.1">
    <property type="nucleotide sequence ID" value="NZ_JAKNGE010000002.1"/>
</dbReference>
<dbReference type="Pfam" id="PF12833">
    <property type="entry name" value="HTH_18"/>
    <property type="match status" value="1"/>
</dbReference>
<keyword evidence="4 10" id="KW-0597">Phosphoprotein</keyword>
<dbReference type="PANTHER" id="PTHR42713:SF3">
    <property type="entry name" value="TRANSCRIPTIONAL REGULATORY PROTEIN HPTR"/>
    <property type="match status" value="1"/>
</dbReference>
<dbReference type="PANTHER" id="PTHR42713">
    <property type="entry name" value="HISTIDINE KINASE-RELATED"/>
    <property type="match status" value="1"/>
</dbReference>
<feature type="domain" description="Response regulatory" evidence="12">
    <location>
        <begin position="3"/>
        <end position="120"/>
    </location>
</feature>
<comment type="subcellular location">
    <subcellularLocation>
        <location evidence="1">Cytoplasm</location>
    </subcellularLocation>
</comment>
<dbReference type="Pfam" id="PF00072">
    <property type="entry name" value="Response_reg"/>
    <property type="match status" value="1"/>
</dbReference>
<protein>
    <recommendedName>
        <fullName evidence="2">Stage 0 sporulation protein A homolog</fullName>
    </recommendedName>
</protein>
<evidence type="ECO:0000256" key="4">
    <source>
        <dbReference type="ARBA" id="ARBA00022553"/>
    </source>
</evidence>
<dbReference type="SMART" id="SM00342">
    <property type="entry name" value="HTH_ARAC"/>
    <property type="match status" value="1"/>
</dbReference>
<keyword evidence="7" id="KW-0238">DNA-binding</keyword>
<dbReference type="InterPro" id="IPR051552">
    <property type="entry name" value="HptR"/>
</dbReference>
<feature type="domain" description="HTH araC/xylS-type" evidence="11">
    <location>
        <begin position="426"/>
        <end position="525"/>
    </location>
</feature>
<dbReference type="AlphaFoldDB" id="A0AAW5BVZ4"/>
<dbReference type="GO" id="GO:0003700">
    <property type="term" value="F:DNA-binding transcription factor activity"/>
    <property type="evidence" value="ECO:0007669"/>
    <property type="project" value="InterPro"/>
</dbReference>
<dbReference type="Gene3D" id="1.10.10.60">
    <property type="entry name" value="Homeodomain-like"/>
    <property type="match status" value="2"/>
</dbReference>
<dbReference type="InterPro" id="IPR011006">
    <property type="entry name" value="CheY-like_superfamily"/>
</dbReference>
<name>A0AAW5BVZ4_9FIRM</name>
<dbReference type="GO" id="GO:0043565">
    <property type="term" value="F:sequence-specific DNA binding"/>
    <property type="evidence" value="ECO:0007669"/>
    <property type="project" value="InterPro"/>
</dbReference>
<dbReference type="SUPFAM" id="SSF46689">
    <property type="entry name" value="Homeodomain-like"/>
    <property type="match status" value="1"/>
</dbReference>
<keyword evidence="5" id="KW-0902">Two-component regulatory system</keyword>
<evidence type="ECO:0000256" key="2">
    <source>
        <dbReference type="ARBA" id="ARBA00018672"/>
    </source>
</evidence>
<evidence type="ECO:0000256" key="7">
    <source>
        <dbReference type="ARBA" id="ARBA00023125"/>
    </source>
</evidence>
<keyword evidence="6" id="KW-0805">Transcription regulation</keyword>
<dbReference type="SMART" id="SM00448">
    <property type="entry name" value="REC"/>
    <property type="match status" value="1"/>
</dbReference>
<evidence type="ECO:0000256" key="6">
    <source>
        <dbReference type="ARBA" id="ARBA00023015"/>
    </source>
</evidence>
<dbReference type="GO" id="GO:0005737">
    <property type="term" value="C:cytoplasm"/>
    <property type="evidence" value="ECO:0007669"/>
    <property type="project" value="UniProtKB-SubCell"/>
</dbReference>
<evidence type="ECO:0000256" key="8">
    <source>
        <dbReference type="ARBA" id="ARBA00023163"/>
    </source>
</evidence>
<gene>
    <name evidence="13" type="ORF">L0N08_02155</name>
</gene>
<dbReference type="Gene3D" id="3.40.50.2300">
    <property type="match status" value="1"/>
</dbReference>
<evidence type="ECO:0000256" key="3">
    <source>
        <dbReference type="ARBA" id="ARBA00022490"/>
    </source>
</evidence>
<organism evidence="13 14">
    <name type="scientific">Enterocloster aldenensis</name>
    <dbReference type="NCBI Taxonomy" id="358742"/>
    <lineage>
        <taxon>Bacteria</taxon>
        <taxon>Bacillati</taxon>
        <taxon>Bacillota</taxon>
        <taxon>Clostridia</taxon>
        <taxon>Lachnospirales</taxon>
        <taxon>Lachnospiraceae</taxon>
        <taxon>Enterocloster</taxon>
    </lineage>
</organism>
<proteinExistence type="predicted"/>
<sequence>MYRVLIADDDAIIRRGLKKTIDWESYGMEIVGIACDGQEALAMLKELAPHLLLTDIKMPQMSGIELMKEARRLYPDIQVILLTAYEDFEYAKEAIKHKACDYLLKPLAKEELLESVLNTKRQFESRMRDTHRKNKSIPLLSRQFINDLMAGYYGKARIEEAVQELGLKIYKENLIALDLLIVDYYDKTRDLWGELLKYAVYNCVQELGQSVDICAVEVFQGNADHVYIILSSQDGGCNLEEQGAGFAGRIRGTILEVLEVETALGIGNRYSGLERMGDSIQEAFTALKYRHLSERDGYSVFHEAVSWESGKKAELGEGNKLLIQKVLMGNREQALGLLEQCRAKVLKEGITFGNLRMWCIGLTAHLLQETGNWSRLEGSLDYYEYCDRICASSDLSQIFGIVADLIRDICTGVNETQADSKTVLAHKAETYIRNNYPDSELSLNDVAEELHVSPVYLSILFKKTKQVTFSDFLSEIRMEAARELVEHTGLKTYEIGERVGYVNANYFSCLFKRRYHVSVSEYRKQLGAT</sequence>
<dbReference type="InterPro" id="IPR018060">
    <property type="entry name" value="HTH_AraC"/>
</dbReference>
<dbReference type="EMBL" id="JAKNGE010000002">
    <property type="protein sequence ID" value="MCG4744209.1"/>
    <property type="molecule type" value="Genomic_DNA"/>
</dbReference>
<dbReference type="PROSITE" id="PS01124">
    <property type="entry name" value="HTH_ARAC_FAMILY_2"/>
    <property type="match status" value="1"/>
</dbReference>
<evidence type="ECO:0000256" key="1">
    <source>
        <dbReference type="ARBA" id="ARBA00004496"/>
    </source>
</evidence>
<feature type="modified residue" description="4-aspartylphosphate" evidence="10">
    <location>
        <position position="55"/>
    </location>
</feature>
<dbReference type="InterPro" id="IPR001789">
    <property type="entry name" value="Sig_transdc_resp-reg_receiver"/>
</dbReference>
<evidence type="ECO:0000259" key="12">
    <source>
        <dbReference type="PROSITE" id="PS50110"/>
    </source>
</evidence>
<evidence type="ECO:0000256" key="9">
    <source>
        <dbReference type="ARBA" id="ARBA00024867"/>
    </source>
</evidence>
<evidence type="ECO:0000259" key="11">
    <source>
        <dbReference type="PROSITE" id="PS01124"/>
    </source>
</evidence>